<dbReference type="SUPFAM" id="SSF56300">
    <property type="entry name" value="Metallo-dependent phosphatases"/>
    <property type="match status" value="1"/>
</dbReference>
<feature type="domain" description="PhoD-like phosphatase metallophosphatase" evidence="2">
    <location>
        <begin position="148"/>
        <end position="491"/>
    </location>
</feature>
<dbReference type="CDD" id="cd07389">
    <property type="entry name" value="MPP_PhoD"/>
    <property type="match status" value="1"/>
</dbReference>
<reference evidence="4 5" key="1">
    <citation type="submission" date="2024-03" db="EMBL/GenBank/DDBJ databases">
        <authorList>
            <person name="Jo J.-H."/>
        </authorList>
    </citation>
    <scope>NUCLEOTIDE SEQUENCE [LARGE SCALE GENOMIC DNA]</scope>
    <source>
        <strain evidence="4 5">PS1R-30</strain>
    </source>
</reference>
<dbReference type="EMBL" id="JBBHJZ010000001">
    <property type="protein sequence ID" value="MEJ5976385.1"/>
    <property type="molecule type" value="Genomic_DNA"/>
</dbReference>
<dbReference type="Pfam" id="PF16655">
    <property type="entry name" value="PhoD_N"/>
    <property type="match status" value="1"/>
</dbReference>
<dbReference type="InterPro" id="IPR029052">
    <property type="entry name" value="Metallo-depent_PP-like"/>
</dbReference>
<sequence length="509" mass="56081">MRRRELLKNGVLLSSGLMLPAAAPAIVASDGRRPIAPLGVMSGDVAGDRAMIWSSADRPARMVVEWSDDASFRQAHRLAGPLTSPDSGLTAKLDLTGLPADRQIFYRVAFHDPDDSRAIGEWTTGRFRTPSTIARRPVRFTFAGDEAGQGFGINPDIGGYRIYEAMRRQAPDFFIHQGDQIYADGPLKPETVLPGGRVWRNLMTEAKSHIAETLDDFRGAYAYNLLDENKRRFLAQVPMHVQWDDHEVRNNWFPQKRLTQGPDMPELVGHARRALHEFNPIRLSPNAPGLYRSFRHGLLIEVFLLDARSHRSANQAGGGARLFGPSQVAWLKAGLRRSTATWKLIATDIPLSLTVPDLNKDMPAGSIEGLADGKPDAPGSREAELAEILSFLRSQKIRNTVWISADVHYAAAIEYEPGRARFGDFDPFWEFVAGPINAGTGTLAGNPVDTTFGAEVVFKAVPETLTDASPLSGFQFFGQGEVDPVTRALTMSIHDMTGSELYRRELPAT</sequence>
<evidence type="ECO:0000256" key="1">
    <source>
        <dbReference type="SAM" id="SignalP"/>
    </source>
</evidence>
<dbReference type="Pfam" id="PF09423">
    <property type="entry name" value="PhoD"/>
    <property type="match status" value="1"/>
</dbReference>
<organism evidence="4 5">
    <name type="scientific">Novosphingobium anseongense</name>
    <dbReference type="NCBI Taxonomy" id="3133436"/>
    <lineage>
        <taxon>Bacteria</taxon>
        <taxon>Pseudomonadati</taxon>
        <taxon>Pseudomonadota</taxon>
        <taxon>Alphaproteobacteria</taxon>
        <taxon>Sphingomonadales</taxon>
        <taxon>Sphingomonadaceae</taxon>
        <taxon>Novosphingobium</taxon>
    </lineage>
</organism>
<dbReference type="Proteomes" id="UP001361239">
    <property type="component" value="Unassembled WGS sequence"/>
</dbReference>
<comment type="caution">
    <text evidence="4">The sequence shown here is derived from an EMBL/GenBank/DDBJ whole genome shotgun (WGS) entry which is preliminary data.</text>
</comment>
<protein>
    <submittedName>
        <fullName evidence="4">Alkaline phosphatase D family protein</fullName>
    </submittedName>
</protein>
<accession>A0ABU8RTG8</accession>
<dbReference type="InterPro" id="IPR052900">
    <property type="entry name" value="Phospholipid_Metab_Enz"/>
</dbReference>
<name>A0ABU8RTG8_9SPHN</name>
<dbReference type="PANTHER" id="PTHR43606:SF1">
    <property type="entry name" value="PHOD-LIKE PHOSPHATASE METALLOPHOSPHATASE DOMAIN-CONTAINING PROTEIN"/>
    <property type="match status" value="1"/>
</dbReference>
<evidence type="ECO:0000313" key="4">
    <source>
        <dbReference type="EMBL" id="MEJ5976385.1"/>
    </source>
</evidence>
<dbReference type="RefSeq" id="WP_339586298.1">
    <property type="nucleotide sequence ID" value="NZ_JBBHJZ010000001.1"/>
</dbReference>
<dbReference type="InterPro" id="IPR038607">
    <property type="entry name" value="PhoD-like_sf"/>
</dbReference>
<evidence type="ECO:0000313" key="5">
    <source>
        <dbReference type="Proteomes" id="UP001361239"/>
    </source>
</evidence>
<feature type="signal peptide" evidence="1">
    <location>
        <begin position="1"/>
        <end position="23"/>
    </location>
</feature>
<dbReference type="InterPro" id="IPR032093">
    <property type="entry name" value="PhoD_N"/>
</dbReference>
<feature type="chain" id="PRO_5045845382" evidence="1">
    <location>
        <begin position="24"/>
        <end position="509"/>
    </location>
</feature>
<evidence type="ECO:0000259" key="3">
    <source>
        <dbReference type="Pfam" id="PF16655"/>
    </source>
</evidence>
<gene>
    <name evidence="4" type="ORF">WG901_07055</name>
</gene>
<dbReference type="Gene3D" id="2.60.40.380">
    <property type="entry name" value="Purple acid phosphatase-like, N-terminal"/>
    <property type="match status" value="1"/>
</dbReference>
<feature type="domain" description="Phospholipase D N-terminal" evidence="3">
    <location>
        <begin position="38"/>
        <end position="129"/>
    </location>
</feature>
<dbReference type="Gene3D" id="3.60.21.70">
    <property type="entry name" value="PhoD-like phosphatase"/>
    <property type="match status" value="1"/>
</dbReference>
<keyword evidence="1" id="KW-0732">Signal</keyword>
<evidence type="ECO:0000259" key="2">
    <source>
        <dbReference type="Pfam" id="PF09423"/>
    </source>
</evidence>
<keyword evidence="5" id="KW-1185">Reference proteome</keyword>
<dbReference type="PANTHER" id="PTHR43606">
    <property type="entry name" value="PHOSPHATASE, PUTATIVE (AFU_ORTHOLOGUE AFUA_6G08710)-RELATED"/>
    <property type="match status" value="1"/>
</dbReference>
<proteinExistence type="predicted"/>
<dbReference type="InterPro" id="IPR018946">
    <property type="entry name" value="PhoD-like_MPP"/>
</dbReference>